<accession>A0A6A4Z7L9</accession>
<proteinExistence type="predicted"/>
<protein>
    <submittedName>
        <fullName evidence="1">Uncharacterized protein</fullName>
    </submittedName>
</protein>
<dbReference type="AlphaFoldDB" id="A0A6A4Z7L9"/>
<comment type="caution">
    <text evidence="1">The sequence shown here is derived from an EMBL/GenBank/DDBJ whole genome shotgun (WGS) entry which is preliminary data.</text>
</comment>
<dbReference type="EMBL" id="VJMI01019936">
    <property type="protein sequence ID" value="KAF0706006.1"/>
    <property type="molecule type" value="Genomic_DNA"/>
</dbReference>
<dbReference type="Proteomes" id="UP000469452">
    <property type="component" value="Unassembled WGS sequence"/>
</dbReference>
<dbReference type="VEuPathDB" id="FungiDB:H257_04327"/>
<gene>
    <name evidence="1" type="ORF">AaE_014291</name>
</gene>
<organism evidence="1 2">
    <name type="scientific">Aphanomyces astaci</name>
    <name type="common">Crayfish plague agent</name>
    <dbReference type="NCBI Taxonomy" id="112090"/>
    <lineage>
        <taxon>Eukaryota</taxon>
        <taxon>Sar</taxon>
        <taxon>Stramenopiles</taxon>
        <taxon>Oomycota</taxon>
        <taxon>Saprolegniomycetes</taxon>
        <taxon>Saprolegniales</taxon>
        <taxon>Verrucalvaceae</taxon>
        <taxon>Aphanomyces</taxon>
    </lineage>
</organism>
<evidence type="ECO:0000313" key="2">
    <source>
        <dbReference type="Proteomes" id="UP000469452"/>
    </source>
</evidence>
<reference evidence="1 2" key="1">
    <citation type="submission" date="2019-06" db="EMBL/GenBank/DDBJ databases">
        <title>Genomics analysis of Aphanomyces spp. identifies a new class of oomycete effector associated with host adaptation.</title>
        <authorList>
            <person name="Gaulin E."/>
        </authorList>
    </citation>
    <scope>NUCLEOTIDE SEQUENCE [LARGE SCALE GENOMIC DNA]</scope>
    <source>
        <strain evidence="1 2">E</strain>
    </source>
</reference>
<evidence type="ECO:0000313" key="1">
    <source>
        <dbReference type="EMBL" id="KAF0706006.1"/>
    </source>
</evidence>
<name>A0A6A4Z7L9_APHAT</name>
<sequence length="162" mass="18580">MVRGTRAQFQQVLAGDTSSALTSLPPSSHITTPDNQVLDRSSSEVQLRKLYENVAAIKSVELVNAPTSTGFTRLLEAQRWAEVSKSNGRDCHICYEYAKLFCVEERAHTHRKHVLVRRIQRTFRFYRAVAKERERVALARSQLEFHAASRLQVDIHRAYDLL</sequence>